<dbReference type="PIRSF" id="PIRSF006173">
    <property type="entry name" value="UCP006173"/>
    <property type="match status" value="1"/>
</dbReference>
<dbReference type="InterPro" id="IPR005358">
    <property type="entry name" value="Puta_zinc/iron-chelating_dom"/>
</dbReference>
<evidence type="ECO:0000313" key="1">
    <source>
        <dbReference type="EMBL" id="MCX2524603.1"/>
    </source>
</evidence>
<dbReference type="AlphaFoldDB" id="A0AA42CY25"/>
<dbReference type="PANTHER" id="PTHR37421:SF1">
    <property type="entry name" value="UPF0260 PROTEIN YCGN"/>
    <property type="match status" value="1"/>
</dbReference>
<dbReference type="RefSeq" id="WP_265896359.1">
    <property type="nucleotide sequence ID" value="NZ_JAPIVE010000003.1"/>
</dbReference>
<sequence length="147" mass="16982">MLRERFWETVPLEEMTDPEWEALCDGCGQCCLIKLEDAGEVAVLNVACELLDIGSCRCSDYPNRFERVPACTRLTRDAIDRFNWLPHSCAYRRLAEGRRLAGWHPLISGNDRRMHRTGKSVRDWAVSERDVPEEALDEHIIQILPIE</sequence>
<proteinExistence type="predicted"/>
<dbReference type="PANTHER" id="PTHR37421">
    <property type="entry name" value="UPF0260 PROTEIN YCGN"/>
    <property type="match status" value="1"/>
</dbReference>
<dbReference type="Proteomes" id="UP001165678">
    <property type="component" value="Unassembled WGS sequence"/>
</dbReference>
<dbReference type="NCBIfam" id="NF003501">
    <property type="entry name" value="PRK05170.1-5"/>
    <property type="match status" value="1"/>
</dbReference>
<gene>
    <name evidence="1" type="ORF">OQ287_10135</name>
</gene>
<dbReference type="NCBIfam" id="NF003507">
    <property type="entry name" value="PRK05170.2-5"/>
    <property type="match status" value="1"/>
</dbReference>
<comment type="caution">
    <text evidence="1">The sequence shown here is derived from an EMBL/GenBank/DDBJ whole genome shotgun (WGS) entry which is preliminary data.</text>
</comment>
<dbReference type="Pfam" id="PF03692">
    <property type="entry name" value="CxxCxxCC"/>
    <property type="match status" value="1"/>
</dbReference>
<reference evidence="1" key="1">
    <citation type="submission" date="2022-11" db="EMBL/GenBank/DDBJ databases">
        <title>Larsenimonas rhizosphaerae sp. nov., isolated from a tidal mudflat.</title>
        <authorList>
            <person name="Lee S.D."/>
            <person name="Kim I.S."/>
        </authorList>
    </citation>
    <scope>NUCLEOTIDE SEQUENCE</scope>
    <source>
        <strain evidence="1">GH2-1</strain>
    </source>
</reference>
<keyword evidence="2" id="KW-1185">Reference proteome</keyword>
<dbReference type="EMBL" id="JAPIVE010000003">
    <property type="protein sequence ID" value="MCX2524603.1"/>
    <property type="molecule type" value="Genomic_DNA"/>
</dbReference>
<accession>A0AA42CY25</accession>
<protein>
    <submittedName>
        <fullName evidence="1">YcgN family cysteine cluster protein</fullName>
    </submittedName>
</protein>
<organism evidence="1 2">
    <name type="scientific">Larsenimonas rhizosphaerae</name>
    <dbReference type="NCBI Taxonomy" id="2944682"/>
    <lineage>
        <taxon>Bacteria</taxon>
        <taxon>Pseudomonadati</taxon>
        <taxon>Pseudomonadota</taxon>
        <taxon>Gammaproteobacteria</taxon>
        <taxon>Oceanospirillales</taxon>
        <taxon>Halomonadaceae</taxon>
        <taxon>Larsenimonas</taxon>
    </lineage>
</organism>
<evidence type="ECO:0000313" key="2">
    <source>
        <dbReference type="Proteomes" id="UP001165678"/>
    </source>
</evidence>
<name>A0AA42CY25_9GAMM</name>
<dbReference type="InterPro" id="IPR008228">
    <property type="entry name" value="UCP006173"/>
</dbReference>